<sequence>MKTIADLTAENAIVQYWEEINSGGINTGKWIKLLYEVILQGLQDKRWFYDERLADNAVRFIERYCHHYKGKLAPRRIELSLWEEAAIRIMFGIVDSTGKRQFREVFWLIGRKMGKTILAAGIATYMGYAAGEFGSEIYFLAPKLDQSDLCYAALEFNVHAEPELDTITHSTKYRGLMINETNTMIRKLAFTSKKSDGYNPMFYCADEVAAWPGVAGLRQWEVMASGTGARDEPLGMAISSGGYENDGLFDELMKRGTGFLLGNSKEQRILPLLYMIDDPEKWDDLEELEKSLPGLGVSVSREFIENEITIAHGSISKEVEFKTKYCNMKQSMSTAWLKAEHINSAFGWRKPMEELRNHYVVGGLDLSQTTDLTSACFICEVDGILWIHSHFWLPAKRLEEATKRDQVPYEIYIRKGFLSMSGEEFINFEDVRNWFMDLVKKYKIYPLIIGYDRWSAMETVHELEKKHFKMDSVTQGFNLSSVSDTFEGLLREGKIRDMDDNDLLKIHMADSAMKMESGADRAHPRKMLVKISNKAHVDGVAAILDAMAMRQFKWNELGKRLENKKKTTPAGGGVIN</sequence>
<keyword evidence="2" id="KW-1185">Reference proteome</keyword>
<dbReference type="EMBL" id="FWXZ01000001">
    <property type="protein sequence ID" value="SMC39407.1"/>
    <property type="molecule type" value="Genomic_DNA"/>
</dbReference>
<gene>
    <name evidence="1" type="ORF">SAMN06297397_0574</name>
</gene>
<evidence type="ECO:0000313" key="2">
    <source>
        <dbReference type="Proteomes" id="UP000192328"/>
    </source>
</evidence>
<reference evidence="1" key="1">
    <citation type="submission" date="2017-04" db="EMBL/GenBank/DDBJ databases">
        <authorList>
            <person name="Varghese N."/>
            <person name="Submissions S."/>
        </authorList>
    </citation>
    <scope>NUCLEOTIDE SEQUENCE</scope>
    <source>
        <strain evidence="1">WTE2008</strain>
    </source>
</reference>
<organism evidence="1 2">
    <name type="scientific">Aristaeella lactis</name>
    <dbReference type="NCBI Taxonomy" id="3046383"/>
    <lineage>
        <taxon>Bacteria</taxon>
        <taxon>Bacillati</taxon>
        <taxon>Bacillota</taxon>
        <taxon>Clostridia</taxon>
        <taxon>Eubacteriales</taxon>
        <taxon>Aristaeellaceae</taxon>
        <taxon>Aristaeella</taxon>
    </lineage>
</organism>
<protein>
    <submittedName>
        <fullName evidence="1">Phage terminase-like protein, large subunit, contains N-terminal HTH domain</fullName>
    </submittedName>
</protein>
<dbReference type="Proteomes" id="UP000192328">
    <property type="component" value="Unassembled WGS sequence"/>
</dbReference>
<comment type="caution">
    <text evidence="1">The sequence shown here is derived from an EMBL/GenBank/DDBJ whole genome shotgun (WGS) entry which is preliminary data.</text>
</comment>
<accession>A0AC61PIG1</accession>
<name>A0AC61PIG1_9FIRM</name>
<evidence type="ECO:0000313" key="1">
    <source>
        <dbReference type="EMBL" id="SMC39407.1"/>
    </source>
</evidence>
<proteinExistence type="predicted"/>